<reference evidence="1 2" key="1">
    <citation type="submission" date="2024-08" db="EMBL/GenBank/DDBJ databases">
        <authorList>
            <person name="Ishaq N."/>
        </authorList>
    </citation>
    <scope>NUCLEOTIDE SEQUENCE [LARGE SCALE GENOMIC DNA]</scope>
    <source>
        <strain evidence="1 2">DSM 18651</strain>
    </source>
</reference>
<dbReference type="Proteomes" id="UP001569428">
    <property type="component" value="Unassembled WGS sequence"/>
</dbReference>
<organism evidence="1 2">
    <name type="scientific">Microbulbifer epialgicus</name>
    <dbReference type="NCBI Taxonomy" id="393907"/>
    <lineage>
        <taxon>Bacteria</taxon>
        <taxon>Pseudomonadati</taxon>
        <taxon>Pseudomonadota</taxon>
        <taxon>Gammaproteobacteria</taxon>
        <taxon>Cellvibrionales</taxon>
        <taxon>Microbulbiferaceae</taxon>
        <taxon>Microbulbifer</taxon>
    </lineage>
</organism>
<dbReference type="EMBL" id="JBGMEK010000020">
    <property type="protein sequence ID" value="MFA0811454.1"/>
    <property type="molecule type" value="Genomic_DNA"/>
</dbReference>
<sequence>VTISGANALSGGSGILTGSQNEDSDKYTISKSGDALLVKVDNMEFFGLLSVSASGASDTIVGTDSLSGESWVLGSNDGDITLADIEFSGVEKVSADKVAVDAATNDRADIFELSKSGQAMIVRGITFSSVSQVSAGIGSGDKVISDATAWQLGGVDGELAVNDVQFTGIDMVETTDAQLFGTDEDDTFELTETGLESAGIAFSGVNEVIGYEGADKLIGTEGADQFALSSEGDISVAGIKFTGLKILDAAGGNDTVIADGATWTSSISGSSLEKNAAEATVNNITVAFDNLELVQGAGIYVGQDVGSNYVFSSLDTMTVAGVTFADLESLTAGAGEDSVYGADIDAKWDITASKNTVTSGRESLLFSGIEFIYAGSGADTFNLTGGELTAIDSGAGDDTVILSNAVIDRISLGEGDDYVQVDAESGQQVELYGGGGNDSFQYNLAGDTWQIYSAGNSVGNFQFTDFEFLDNTADSISLETDLSFDFVNGGDYSSAFNNSGAGLVFHANGMRLGYDGNGDISVVSSASETIGGVLKANRADIVASGDVNIETDVNVLAISTSGPNIDITVLAQEDLIIDEINAGRGNVQLASAGFGVLTAETYGDTHITAGSISLGTDTQLWSIIGSELTPLRMDANGSVEIVSVSYYEPEFIGQVPNFTSKGDELQSIAGAQAAQGLRSAVQNGVEDFTLVDPAIFSAVKPYSSGVDAVNSPEMRLRSGELSPAEGFSGAEEEHPDFDAMLEAGEDITIDMREQEVMASNNAGG</sequence>
<comment type="caution">
    <text evidence="1">The sequence shown here is derived from an EMBL/GenBank/DDBJ whole genome shotgun (WGS) entry which is preliminary data.</text>
</comment>
<name>A0ABV4NZJ7_9GAMM</name>
<keyword evidence="2" id="KW-1185">Reference proteome</keyword>
<proteinExistence type="predicted"/>
<gene>
    <name evidence="1" type="ORF">ACCI49_11045</name>
</gene>
<feature type="non-terminal residue" evidence="1">
    <location>
        <position position="1"/>
    </location>
</feature>
<protein>
    <submittedName>
        <fullName evidence="1">Uncharacterized protein</fullName>
    </submittedName>
</protein>
<dbReference type="RefSeq" id="WP_371839016.1">
    <property type="nucleotide sequence ID" value="NZ_JBGMEK010000020.1"/>
</dbReference>
<evidence type="ECO:0000313" key="2">
    <source>
        <dbReference type="Proteomes" id="UP001569428"/>
    </source>
</evidence>
<evidence type="ECO:0000313" key="1">
    <source>
        <dbReference type="EMBL" id="MFA0811454.1"/>
    </source>
</evidence>
<dbReference type="Gene3D" id="2.160.20.160">
    <property type="match status" value="1"/>
</dbReference>
<accession>A0ABV4NZJ7</accession>